<gene>
    <name evidence="1" type="ORF">N7460_013220</name>
</gene>
<protein>
    <submittedName>
        <fullName evidence="1">Uncharacterized protein</fullName>
    </submittedName>
</protein>
<sequence length="53" mass="6457">MSNDDRGYIPQWGELPVEQYMIRYWDFVAAESPDQQRLLLIRQFIDLDEIPRE</sequence>
<reference evidence="1" key="2">
    <citation type="submission" date="2023-01" db="EMBL/GenBank/DDBJ databases">
        <authorList>
            <person name="Petersen C."/>
        </authorList>
    </citation>
    <scope>NUCLEOTIDE SEQUENCE</scope>
    <source>
        <strain evidence="1">IBT 15450</strain>
    </source>
</reference>
<proteinExistence type="predicted"/>
<dbReference type="AlphaFoldDB" id="A0AAD6N1Z3"/>
<dbReference type="EMBL" id="JAQJZL010000016">
    <property type="protein sequence ID" value="KAJ6022825.1"/>
    <property type="molecule type" value="Genomic_DNA"/>
</dbReference>
<organism evidence="1 2">
    <name type="scientific">Penicillium canescens</name>
    <dbReference type="NCBI Taxonomy" id="5083"/>
    <lineage>
        <taxon>Eukaryota</taxon>
        <taxon>Fungi</taxon>
        <taxon>Dikarya</taxon>
        <taxon>Ascomycota</taxon>
        <taxon>Pezizomycotina</taxon>
        <taxon>Eurotiomycetes</taxon>
        <taxon>Eurotiomycetidae</taxon>
        <taxon>Eurotiales</taxon>
        <taxon>Aspergillaceae</taxon>
        <taxon>Penicillium</taxon>
    </lineage>
</organism>
<keyword evidence="2" id="KW-1185">Reference proteome</keyword>
<comment type="caution">
    <text evidence="1">The sequence shown here is derived from an EMBL/GenBank/DDBJ whole genome shotgun (WGS) entry which is preliminary data.</text>
</comment>
<dbReference type="Proteomes" id="UP001219568">
    <property type="component" value="Unassembled WGS sequence"/>
</dbReference>
<evidence type="ECO:0000313" key="1">
    <source>
        <dbReference type="EMBL" id="KAJ6022825.1"/>
    </source>
</evidence>
<evidence type="ECO:0000313" key="2">
    <source>
        <dbReference type="Proteomes" id="UP001219568"/>
    </source>
</evidence>
<reference evidence="1" key="1">
    <citation type="journal article" date="2023" name="IMA Fungus">
        <title>Comparative genomic study of the Penicillium genus elucidates a diverse pangenome and 15 lateral gene transfer events.</title>
        <authorList>
            <person name="Petersen C."/>
            <person name="Sorensen T."/>
            <person name="Nielsen M.R."/>
            <person name="Sondergaard T.E."/>
            <person name="Sorensen J.L."/>
            <person name="Fitzpatrick D.A."/>
            <person name="Frisvad J.C."/>
            <person name="Nielsen K.L."/>
        </authorList>
    </citation>
    <scope>NUCLEOTIDE SEQUENCE</scope>
    <source>
        <strain evidence="1">IBT 15450</strain>
    </source>
</reference>
<accession>A0AAD6N1Z3</accession>
<name>A0AAD6N1Z3_PENCN</name>